<dbReference type="AlphaFoldDB" id="D5U693"/>
<proteinExistence type="predicted"/>
<dbReference type="OrthoDB" id="305333at2"/>
<evidence type="ECO:0000256" key="1">
    <source>
        <dbReference type="SAM" id="Coils"/>
    </source>
</evidence>
<dbReference type="GO" id="GO:0016887">
    <property type="term" value="F:ATP hydrolysis activity"/>
    <property type="evidence" value="ECO:0007669"/>
    <property type="project" value="InterPro"/>
</dbReference>
<evidence type="ECO:0000313" key="2">
    <source>
        <dbReference type="EMBL" id="ADG72592.1"/>
    </source>
</evidence>
<accession>D5U693</accession>
<dbReference type="eggNOG" id="COG1106">
    <property type="taxonomic scope" value="Bacteria"/>
</dbReference>
<dbReference type="PANTHER" id="PTHR40396">
    <property type="entry name" value="ATPASE-LIKE PROTEIN"/>
    <property type="match status" value="1"/>
</dbReference>
<name>D5U693_BRAM5</name>
<dbReference type="EMBL" id="CP001959">
    <property type="protein sequence ID" value="ADG72592.1"/>
    <property type="molecule type" value="Genomic_DNA"/>
</dbReference>
<dbReference type="Gene3D" id="3.40.50.300">
    <property type="entry name" value="P-loop containing nucleotide triphosphate hydrolases"/>
    <property type="match status" value="1"/>
</dbReference>
<dbReference type="KEGG" id="brm:Bmur_2523"/>
<dbReference type="PANTHER" id="PTHR40396:SF1">
    <property type="entry name" value="ATPASE AAA-TYPE CORE DOMAIN-CONTAINING PROTEIN"/>
    <property type="match status" value="1"/>
</dbReference>
<sequence length="478" mass="56567">MLVKFSVENYKSIYDKIELDFRINPENYDNKESIDNNPFVLKINDDYISKLCLFYGHNGSGKTNIFEAILDICLSNVDNDFLDDIYKPNIIYGENEESKFEIEFYSNVLNENKNEYSLFNYKLNVKNKEIDDKYKKSIQITKEILTENGNVVFERINNDLIKNTIASDKKSRIRSDETFILFLMNIYTAKKEKEFDTIMKYRKLMISILSTNLGINYLETPNFTNTLFNEIYNDLDEVNLLEFYISLIKIADLGIDDISFELDEEYEKIEHLTKDMKKNYEENKSKLRENKDFLEKEKYIDNIISLIENLEALNNKNDNAIKKRKKVISYRNGKKAPFDEIESDGTKIYAFHMYNIVKSLKNGSLSLHDEFYGVQPDLIKTAFLLFKKNRYKEIEQTSQLFMTTHDIMLMDFKYLILEQVKFVVKENNKTYVYSASDIKGLKKENLIENYKNNKLGAKYFPRAYDLPIKMYLNNNSEL</sequence>
<dbReference type="RefSeq" id="WP_013114930.1">
    <property type="nucleotide sequence ID" value="NC_014150.1"/>
</dbReference>
<dbReference type="Proteomes" id="UP000001915">
    <property type="component" value="Chromosome"/>
</dbReference>
<dbReference type="InterPro" id="IPR027417">
    <property type="entry name" value="P-loop_NTPase"/>
</dbReference>
<dbReference type="GO" id="GO:0005524">
    <property type="term" value="F:ATP binding"/>
    <property type="evidence" value="ECO:0007669"/>
    <property type="project" value="InterPro"/>
</dbReference>
<gene>
    <name evidence="2" type="ordered locus">Bmur_2523</name>
</gene>
<reference evidence="2 3" key="1">
    <citation type="journal article" date="2010" name="Stand. Genomic Sci.">
        <title>Complete genome sequence of Brachyspira murdochii type strain (56-150).</title>
        <authorList>
            <person name="Pati A."/>
            <person name="Sikorski J."/>
            <person name="Gronow S."/>
            <person name="Munk C."/>
            <person name="Lapidus A."/>
            <person name="Copeland A."/>
            <person name="Glavina Del Tio T."/>
            <person name="Nolan M."/>
            <person name="Lucas S."/>
            <person name="Chen F."/>
            <person name="Tice H."/>
            <person name="Cheng J.F."/>
            <person name="Han C."/>
            <person name="Detter J.C."/>
            <person name="Bruce D."/>
            <person name="Tapia R."/>
            <person name="Goodwin L."/>
            <person name="Pitluck S."/>
            <person name="Liolios K."/>
            <person name="Ivanova N."/>
            <person name="Mavromatis K."/>
            <person name="Mikhailova N."/>
            <person name="Chen A."/>
            <person name="Palaniappan K."/>
            <person name="Land M."/>
            <person name="Hauser L."/>
            <person name="Chang Y.J."/>
            <person name="Jeffries C.D."/>
            <person name="Spring S."/>
            <person name="Rohde M."/>
            <person name="Goker M."/>
            <person name="Bristow J."/>
            <person name="Eisen J.A."/>
            <person name="Markowitz V."/>
            <person name="Hugenholtz P."/>
            <person name="Kyrpides N.C."/>
            <person name="Klenk H.P."/>
        </authorList>
    </citation>
    <scope>NUCLEOTIDE SEQUENCE [LARGE SCALE GENOMIC DNA]</scope>
    <source>
        <strain evidence="3">ATCC 51284 / DSM 12563 / 56-150</strain>
    </source>
</reference>
<evidence type="ECO:0000313" key="3">
    <source>
        <dbReference type="Proteomes" id="UP000001915"/>
    </source>
</evidence>
<feature type="coiled-coil region" evidence="1">
    <location>
        <begin position="277"/>
        <end position="323"/>
    </location>
</feature>
<organism evidence="2 3">
    <name type="scientific">Brachyspira murdochii (strain ATCC 51284 / DSM 12563 / 56-150)</name>
    <name type="common">Serpulina murdochii</name>
    <dbReference type="NCBI Taxonomy" id="526224"/>
    <lineage>
        <taxon>Bacteria</taxon>
        <taxon>Pseudomonadati</taxon>
        <taxon>Spirochaetota</taxon>
        <taxon>Spirochaetia</taxon>
        <taxon>Brachyspirales</taxon>
        <taxon>Brachyspiraceae</taxon>
        <taxon>Brachyspira</taxon>
    </lineage>
</organism>
<keyword evidence="1" id="KW-0175">Coiled coil</keyword>
<protein>
    <submittedName>
        <fullName evidence="2">Abortive infection protein</fullName>
    </submittedName>
</protein>
<dbReference type="STRING" id="526224.Bmur_2523"/>
<dbReference type="HOGENOM" id="CLU_703336_0_0_12"/>